<organism evidence="1 2">
    <name type="scientific">Candidatus Roizmanbacteria bacterium CG01_land_8_20_14_3_00_33_9</name>
    <dbReference type="NCBI Taxonomy" id="1974843"/>
    <lineage>
        <taxon>Bacteria</taxon>
        <taxon>Candidatus Roizmaniibacteriota</taxon>
    </lineage>
</organism>
<reference evidence="2" key="1">
    <citation type="submission" date="2017-09" db="EMBL/GenBank/DDBJ databases">
        <title>Depth-based differentiation of microbial function through sediment-hosted aquifers and enrichment of novel symbionts in the deep terrestrial subsurface.</title>
        <authorList>
            <person name="Probst A.J."/>
            <person name="Ladd B."/>
            <person name="Jarett J.K."/>
            <person name="Geller-Mcgrath D.E."/>
            <person name="Sieber C.M.K."/>
            <person name="Emerson J.B."/>
            <person name="Anantharaman K."/>
            <person name="Thomas B.C."/>
            <person name="Malmstrom R."/>
            <person name="Stieglmeier M."/>
            <person name="Klingl A."/>
            <person name="Woyke T."/>
            <person name="Ryan C.M."/>
            <person name="Banfield J.F."/>
        </authorList>
    </citation>
    <scope>NUCLEOTIDE SEQUENCE [LARGE SCALE GENOMIC DNA]</scope>
</reference>
<proteinExistence type="predicted"/>
<dbReference type="AlphaFoldDB" id="A0A2M7E3R5"/>
<dbReference type="Proteomes" id="UP000230116">
    <property type="component" value="Unassembled WGS sequence"/>
</dbReference>
<evidence type="ECO:0000313" key="2">
    <source>
        <dbReference type="Proteomes" id="UP000230116"/>
    </source>
</evidence>
<gene>
    <name evidence="1" type="ORF">COS12_02725</name>
</gene>
<comment type="caution">
    <text evidence="1">The sequence shown here is derived from an EMBL/GenBank/DDBJ whole genome shotgun (WGS) entry which is preliminary data.</text>
</comment>
<dbReference type="EMBL" id="PETM01000067">
    <property type="protein sequence ID" value="PIV62358.1"/>
    <property type="molecule type" value="Genomic_DNA"/>
</dbReference>
<feature type="non-terminal residue" evidence="1">
    <location>
        <position position="88"/>
    </location>
</feature>
<name>A0A2M7E3R5_9BACT</name>
<evidence type="ECO:0000313" key="1">
    <source>
        <dbReference type="EMBL" id="PIV62358.1"/>
    </source>
</evidence>
<protein>
    <submittedName>
        <fullName evidence="1">IS481 family transposase</fullName>
    </submittedName>
</protein>
<sequence length="88" mass="10668">MLQKLHKNAKTNYAIRREIQSSPGSISFLARKHNLSWLTVKKWKEREFVKDKSSRPEKLRISLTRYQEDVILFERKKFKKSIEEIYLT</sequence>
<accession>A0A2M7E3R5</accession>